<comment type="caution">
    <text evidence="2">The sequence shown here is derived from an EMBL/GenBank/DDBJ whole genome shotgun (WGS) entry which is preliminary data.</text>
</comment>
<protein>
    <submittedName>
        <fullName evidence="2">Uncharacterized protein</fullName>
    </submittedName>
</protein>
<name>A0A8H9MVG7_VIBVL</name>
<accession>A0A8H9MVG7</accession>
<sequence>MSNIAYQASIINAVSEVFENKNNNPEYNKAVKNAFKKANINSGLDPYTASVRMSYKFDEIVDECVKAYGASRLKKNQSDLEAELNNLPVLSQKSTALAISEHFESKRPLEGEYIHHNPFADSGTEVEHFRRGLYDMEVYKKTLLSKENLLFIAKHSALFGLSVSTGGMAAMYGPLYYAGFKMLSSAGFKAIKATGLMDKMVTAISNRMLPLVDTLKSMPFIENNPRLATYVGALAVGAAILAGSLIGIDAEDTLAATNDFKDQLSAVDIKGMTSESMDTLQNIESEVVKTVSNAIDSEEQPTGFTNLSSQLDDYAEQLRASIPHETCEVTYEPTQSQNFFSNLDAQLDKHMSDSGLTFDDSHGVTHVNMIPSEICEITVDNIAEVSRFDSTEMPSHKGGLWGVLDDQLESSGIKFETEQEKNAAIVELINAVAEQNPDISNIHDIKAGQAINLPVLGSLEMVEAITEDVSLEYNVLAEHINPYDAPSATEVLNNKDDLSALTLEQMTTAPIFADFKSPDVPEMGSKTLAEMNLMDITFGSEKEKAFVVDSIAKAIDETMATNGGQPVIFDNLSQDHIDYIIENGGIENYEFKEPTLTFDNQLDQSAKVSPKMKL</sequence>
<gene>
    <name evidence="2" type="ORF">I7730_01000</name>
</gene>
<dbReference type="EMBL" id="DACRBY010000001">
    <property type="protein sequence ID" value="HAS8538377.1"/>
    <property type="molecule type" value="Genomic_DNA"/>
</dbReference>
<reference evidence="2" key="1">
    <citation type="journal article" date="2018" name="Genome Biol.">
        <title>SKESA: strategic k-mer extension for scrupulous assemblies.</title>
        <authorList>
            <person name="Souvorov A."/>
            <person name="Agarwala R."/>
            <person name="Lipman D.J."/>
        </authorList>
    </citation>
    <scope>NUCLEOTIDE SEQUENCE</scope>
    <source>
        <strain evidence="2">BCW_3452</strain>
    </source>
</reference>
<organism evidence="2">
    <name type="scientific">Vibrio vulnificus</name>
    <dbReference type="NCBI Taxonomy" id="672"/>
    <lineage>
        <taxon>Bacteria</taxon>
        <taxon>Pseudomonadati</taxon>
        <taxon>Pseudomonadota</taxon>
        <taxon>Gammaproteobacteria</taxon>
        <taxon>Vibrionales</taxon>
        <taxon>Vibrionaceae</taxon>
        <taxon>Vibrio</taxon>
    </lineage>
</organism>
<evidence type="ECO:0000256" key="1">
    <source>
        <dbReference type="SAM" id="Phobius"/>
    </source>
</evidence>
<proteinExistence type="predicted"/>
<feature type="transmembrane region" description="Helical" evidence="1">
    <location>
        <begin position="227"/>
        <end position="248"/>
    </location>
</feature>
<keyword evidence="1" id="KW-1133">Transmembrane helix</keyword>
<evidence type="ECO:0000313" key="2">
    <source>
        <dbReference type="EMBL" id="HAS8538377.1"/>
    </source>
</evidence>
<keyword evidence="1" id="KW-0472">Membrane</keyword>
<reference evidence="2" key="2">
    <citation type="submission" date="2019-01" db="EMBL/GenBank/DDBJ databases">
        <authorList>
            <consortium name="NCBI Pathogen Detection Project"/>
        </authorList>
    </citation>
    <scope>NUCLEOTIDE SEQUENCE</scope>
    <source>
        <strain evidence="2">BCW_3452</strain>
    </source>
</reference>
<keyword evidence="1" id="KW-0812">Transmembrane</keyword>
<dbReference type="AlphaFoldDB" id="A0A8H9MVG7"/>
<dbReference type="Proteomes" id="UP000863257">
    <property type="component" value="Unassembled WGS sequence"/>
</dbReference>